<dbReference type="PRINTS" id="PR00039">
    <property type="entry name" value="HTHLYSR"/>
</dbReference>
<reference evidence="6 7" key="1">
    <citation type="journal article" date="2015" name="Genome Announc.">
        <title>Expanding the biotechnology potential of lactobacilli through comparative genomics of 213 strains and associated genera.</title>
        <authorList>
            <person name="Sun Z."/>
            <person name="Harris H.M."/>
            <person name="McCann A."/>
            <person name="Guo C."/>
            <person name="Argimon S."/>
            <person name="Zhang W."/>
            <person name="Yang X."/>
            <person name="Jeffery I.B."/>
            <person name="Cooney J.C."/>
            <person name="Kagawa T.F."/>
            <person name="Liu W."/>
            <person name="Song Y."/>
            <person name="Salvetti E."/>
            <person name="Wrobel A."/>
            <person name="Rasinkangas P."/>
            <person name="Parkhill J."/>
            <person name="Rea M.C."/>
            <person name="O'Sullivan O."/>
            <person name="Ritari J."/>
            <person name="Douillard F.P."/>
            <person name="Paul Ross R."/>
            <person name="Yang R."/>
            <person name="Briner A.E."/>
            <person name="Felis G.E."/>
            <person name="de Vos W.M."/>
            <person name="Barrangou R."/>
            <person name="Klaenhammer T.R."/>
            <person name="Caufield P.W."/>
            <person name="Cui Y."/>
            <person name="Zhang H."/>
            <person name="O'Toole P.W."/>
        </authorList>
    </citation>
    <scope>NUCLEOTIDE SEQUENCE [LARGE SCALE GENOMIC DNA]</scope>
    <source>
        <strain evidence="6 7">DSM 4864</strain>
    </source>
</reference>
<evidence type="ECO:0000256" key="3">
    <source>
        <dbReference type="ARBA" id="ARBA00023125"/>
    </source>
</evidence>
<dbReference type="PROSITE" id="PS50931">
    <property type="entry name" value="HTH_LYSR"/>
    <property type="match status" value="1"/>
</dbReference>
<dbReference type="PATRIC" id="fig|1423779.3.peg.420"/>
<dbReference type="InterPro" id="IPR036390">
    <property type="entry name" value="WH_DNA-bd_sf"/>
</dbReference>
<keyword evidence="3" id="KW-0238">DNA-binding</keyword>
<dbReference type="RefSeq" id="WP_003715459.1">
    <property type="nucleotide sequence ID" value="NZ_AZGE01000012.1"/>
</dbReference>
<evidence type="ECO:0000313" key="6">
    <source>
        <dbReference type="EMBL" id="KRM15369.1"/>
    </source>
</evidence>
<evidence type="ECO:0000256" key="4">
    <source>
        <dbReference type="ARBA" id="ARBA00023163"/>
    </source>
</evidence>
<evidence type="ECO:0000256" key="2">
    <source>
        <dbReference type="ARBA" id="ARBA00023015"/>
    </source>
</evidence>
<dbReference type="SUPFAM" id="SSF53850">
    <property type="entry name" value="Periplasmic binding protein-like II"/>
    <property type="match status" value="1"/>
</dbReference>
<evidence type="ECO:0000256" key="1">
    <source>
        <dbReference type="ARBA" id="ARBA00009437"/>
    </source>
</evidence>
<keyword evidence="4" id="KW-0804">Transcription</keyword>
<keyword evidence="2" id="KW-0805">Transcription regulation</keyword>
<dbReference type="InterPro" id="IPR000847">
    <property type="entry name" value="LysR_HTH_N"/>
</dbReference>
<name>A0A0R1WHZ5_9LACO</name>
<dbReference type="GO" id="GO:0005829">
    <property type="term" value="C:cytosol"/>
    <property type="evidence" value="ECO:0007669"/>
    <property type="project" value="TreeGrafter"/>
</dbReference>
<organism evidence="6 7">
    <name type="scientific">Limosilactobacillus oris DSM 4864</name>
    <dbReference type="NCBI Taxonomy" id="1423779"/>
    <lineage>
        <taxon>Bacteria</taxon>
        <taxon>Bacillati</taxon>
        <taxon>Bacillota</taxon>
        <taxon>Bacilli</taxon>
        <taxon>Lactobacillales</taxon>
        <taxon>Lactobacillaceae</taxon>
        <taxon>Limosilactobacillus</taxon>
    </lineage>
</organism>
<dbReference type="InterPro" id="IPR050950">
    <property type="entry name" value="HTH-type_LysR_regulators"/>
</dbReference>
<dbReference type="InterPro" id="IPR005119">
    <property type="entry name" value="LysR_subst-bd"/>
</dbReference>
<dbReference type="GO" id="GO:0003700">
    <property type="term" value="F:DNA-binding transcription factor activity"/>
    <property type="evidence" value="ECO:0007669"/>
    <property type="project" value="InterPro"/>
</dbReference>
<dbReference type="Gene3D" id="3.40.190.290">
    <property type="match status" value="1"/>
</dbReference>
<dbReference type="Gene3D" id="1.10.10.10">
    <property type="entry name" value="Winged helix-like DNA-binding domain superfamily/Winged helix DNA-binding domain"/>
    <property type="match status" value="1"/>
</dbReference>
<feature type="domain" description="HTH lysR-type" evidence="5">
    <location>
        <begin position="1"/>
        <end position="60"/>
    </location>
</feature>
<evidence type="ECO:0000259" key="5">
    <source>
        <dbReference type="PROSITE" id="PS50931"/>
    </source>
</evidence>
<sequence length="293" mass="33707">MKIKDLEYYQKLVEYQNFSQVAAHFQVSQPTITMAIQRLEKDFGSAFFIRDHVHKQLHITPAGQQFANHVTVILNELRVAREEIARTQSTRIRFGLPPIIGNYYFPPLTPMLMRAKLMSHLDTYEHGSKELLRMLEQGQLDIALLGSLEALHQARLHTQEFAHYPFKVIVGKNHPLARQKKVSFAALKNERFIVPGSEFFHEQAFKQMCHNAHFRPKVLFRTPDIHVIKAMVAENLGISFLTQLAIVPSDDVVVLAITDDDQPTFRLSLATRETEVLSADQQKLWQLLTEQAK</sequence>
<dbReference type="CDD" id="cd08437">
    <property type="entry name" value="PBP2_MleR"/>
    <property type="match status" value="1"/>
</dbReference>
<dbReference type="Pfam" id="PF00126">
    <property type="entry name" value="HTH_1"/>
    <property type="match status" value="1"/>
</dbReference>
<dbReference type="Pfam" id="PF03466">
    <property type="entry name" value="LysR_substrate"/>
    <property type="match status" value="1"/>
</dbReference>
<dbReference type="Proteomes" id="UP000050973">
    <property type="component" value="Unassembled WGS sequence"/>
</dbReference>
<protein>
    <submittedName>
        <fullName evidence="6">Lysr substrate binding domain protein</fullName>
    </submittedName>
</protein>
<proteinExistence type="inferred from homology"/>
<dbReference type="PANTHER" id="PTHR30419">
    <property type="entry name" value="HTH-TYPE TRANSCRIPTIONAL REGULATOR YBHD"/>
    <property type="match status" value="1"/>
</dbReference>
<accession>A0A0R1WHZ5</accession>
<comment type="similarity">
    <text evidence="1">Belongs to the LysR transcriptional regulatory family.</text>
</comment>
<gene>
    <name evidence="6" type="ORF">FC49_GL000416</name>
</gene>
<dbReference type="AlphaFoldDB" id="A0A0R1WHZ5"/>
<dbReference type="GO" id="GO:0003677">
    <property type="term" value="F:DNA binding"/>
    <property type="evidence" value="ECO:0007669"/>
    <property type="project" value="UniProtKB-KW"/>
</dbReference>
<dbReference type="EMBL" id="AZGE01000012">
    <property type="protein sequence ID" value="KRM15369.1"/>
    <property type="molecule type" value="Genomic_DNA"/>
</dbReference>
<evidence type="ECO:0000313" key="7">
    <source>
        <dbReference type="Proteomes" id="UP000050973"/>
    </source>
</evidence>
<dbReference type="InterPro" id="IPR036388">
    <property type="entry name" value="WH-like_DNA-bd_sf"/>
</dbReference>
<comment type="caution">
    <text evidence="6">The sequence shown here is derived from an EMBL/GenBank/DDBJ whole genome shotgun (WGS) entry which is preliminary data.</text>
</comment>
<dbReference type="SUPFAM" id="SSF46785">
    <property type="entry name" value="Winged helix' DNA-binding domain"/>
    <property type="match status" value="1"/>
</dbReference>